<dbReference type="SUPFAM" id="SSF101386">
    <property type="entry name" value="all-alpha NTP pyrophosphatases"/>
    <property type="match status" value="1"/>
</dbReference>
<dbReference type="AlphaFoldDB" id="A0A1G5I8G3"/>
<dbReference type="PANTHER" id="PTHR42692">
    <property type="entry name" value="NUCLEOTIDE PYROPHOSPHOHYDROLASE"/>
    <property type="match status" value="1"/>
</dbReference>
<name>A0A1G5I8G3_9BACT</name>
<feature type="domain" description="NTP pyrophosphohydrolase MazG-like" evidence="2">
    <location>
        <begin position="27"/>
        <end position="104"/>
    </location>
</feature>
<dbReference type="Pfam" id="PF03819">
    <property type="entry name" value="MazG"/>
    <property type="match status" value="1"/>
</dbReference>
<evidence type="ECO:0000256" key="1">
    <source>
        <dbReference type="SAM" id="MobiDB-lite"/>
    </source>
</evidence>
<evidence type="ECO:0000259" key="2">
    <source>
        <dbReference type="Pfam" id="PF03819"/>
    </source>
</evidence>
<proteinExistence type="predicted"/>
<accession>A0A1G5I8G3</accession>
<dbReference type="PANTHER" id="PTHR42692:SF1">
    <property type="entry name" value="NUCLEOTIDE PYROPHOSPHOHYDROLASE"/>
    <property type="match status" value="1"/>
</dbReference>
<dbReference type="RefSeq" id="WP_092213403.1">
    <property type="nucleotide sequence ID" value="NZ_FMUX01000018.1"/>
</dbReference>
<dbReference type="EMBL" id="FMUX01000018">
    <property type="protein sequence ID" value="SCY71909.1"/>
    <property type="molecule type" value="Genomic_DNA"/>
</dbReference>
<dbReference type="InterPro" id="IPR047046">
    <property type="entry name" value="YpjD/YvdC"/>
</dbReference>
<dbReference type="InterPro" id="IPR004518">
    <property type="entry name" value="MazG-like_dom"/>
</dbReference>
<dbReference type="OrthoDB" id="9807397at2"/>
<sequence length="126" mass="13954">MKDDTGIREYQNMVDLWVKEVGVRYFSELTNLGILLEEAGEVARIMTRVYGDQSFKREEPAPDLGDELADLMFVLVCIANQTGVDLPEALAKNLAKKSARDKTRHWNNPKLFAGGDPGSAPGSPED</sequence>
<dbReference type="STRING" id="419481.SAMN05216233_11825"/>
<keyword evidence="4" id="KW-1185">Reference proteome</keyword>
<dbReference type="Gene3D" id="1.10.287.1080">
    <property type="entry name" value="MazG-like"/>
    <property type="match status" value="1"/>
</dbReference>
<protein>
    <submittedName>
        <fullName evidence="3">NTP pyrophosphatase, house-cleaning of non-canonical NTPs</fullName>
    </submittedName>
</protein>
<dbReference type="CDD" id="cd11531">
    <property type="entry name" value="NTP-PPase_BsYpjD"/>
    <property type="match status" value="1"/>
</dbReference>
<reference evidence="3 4" key="1">
    <citation type="submission" date="2016-10" db="EMBL/GenBank/DDBJ databases">
        <authorList>
            <person name="de Groot N.N."/>
        </authorList>
    </citation>
    <scope>NUCLEOTIDE SEQUENCE [LARGE SCALE GENOMIC DNA]</scope>
    <source>
        <strain evidence="3 4">AA1</strain>
    </source>
</reference>
<dbReference type="InterPro" id="IPR012359">
    <property type="entry name" value="MazG-related_YpjD"/>
</dbReference>
<feature type="region of interest" description="Disordered" evidence="1">
    <location>
        <begin position="98"/>
        <end position="126"/>
    </location>
</feature>
<gene>
    <name evidence="3" type="ORF">SAMN05216233_11825</name>
</gene>
<organism evidence="3 4">
    <name type="scientific">Desulfoluna spongiiphila</name>
    <dbReference type="NCBI Taxonomy" id="419481"/>
    <lineage>
        <taxon>Bacteria</taxon>
        <taxon>Pseudomonadati</taxon>
        <taxon>Thermodesulfobacteriota</taxon>
        <taxon>Desulfobacteria</taxon>
        <taxon>Desulfobacterales</taxon>
        <taxon>Desulfolunaceae</taxon>
        <taxon>Desulfoluna</taxon>
    </lineage>
</organism>
<evidence type="ECO:0000313" key="4">
    <source>
        <dbReference type="Proteomes" id="UP000198870"/>
    </source>
</evidence>
<dbReference type="Proteomes" id="UP000198870">
    <property type="component" value="Unassembled WGS sequence"/>
</dbReference>
<dbReference type="PIRSF" id="PIRSF029904">
    <property type="entry name" value="UCP029904_pph"/>
    <property type="match status" value="1"/>
</dbReference>
<evidence type="ECO:0000313" key="3">
    <source>
        <dbReference type="EMBL" id="SCY71909.1"/>
    </source>
</evidence>
<feature type="compositionally biased region" description="Basic residues" evidence="1">
    <location>
        <begin position="98"/>
        <end position="107"/>
    </location>
</feature>